<evidence type="ECO:0000256" key="2">
    <source>
        <dbReference type="ARBA" id="ARBA00022448"/>
    </source>
</evidence>
<evidence type="ECO:0000256" key="4">
    <source>
        <dbReference type="ARBA" id="ARBA00022927"/>
    </source>
</evidence>
<comment type="subcellular location">
    <subcellularLocation>
        <location evidence="1">Endoplasmic reticulum</location>
    </subcellularLocation>
</comment>
<feature type="domain" description="Sec39" evidence="5">
    <location>
        <begin position="162"/>
        <end position="858"/>
    </location>
</feature>
<evidence type="ECO:0000259" key="5">
    <source>
        <dbReference type="Pfam" id="PF08314"/>
    </source>
</evidence>
<dbReference type="PANTHER" id="PTHR15922:SF2">
    <property type="entry name" value="NBAS SUBUNIT OF NRZ TETHERING COMPLEX"/>
    <property type="match status" value="1"/>
</dbReference>
<sequence length="1746" mass="194696">MSLLTRAELHKFQNFIEEEDYKSALLLAERYGLDKDDVYKPQWSSSDYGEEAVSGVLSKIEDHMWIVKECKERIGPSYEAMNALLNCGLRVTELYVSPEGGVSSLDRGGGTDKSWWFRFKRLRLLQYKDRLETFIGISNGRYSQKEYKIFRSAPLQTVGKRLAERGKTGALALLFNRHTYSLAPNILELLDSIPETVPPSSYSQLIPDVSPPRPFLPRKNEDLVENLQTLKALKSGKRSFEENEMDLSLEESTEHIVKVSQGLKWPAKTEITNWYLRRAREIDQASGLLENALSMLDLGIAKGLHELEGLSKDVSDLMAIMFTGDAEDVVLSFSLFDWERLSKYEKFKLILDGAGEDNVVQRLREQAVSFIPKERGSTFLPALKNDMQEAEDLSPSFLVRWLREAAKDDKFSLCAAVLVDCSKDPKEHGFFNSEEELAQVALDCMYSCTQTDEDTWRRMSSVLQTLLSYRDNKMKEPGLAFEDAHGQRRLTKGLMRAFRGAVGKSADFPLGMSPLVPASSDETQPMSPRVSPDLLSAHLGRGGLLSDELEERVRSAEGHVKAGQLLLKYQVPKSINFFVACKGDVSGTKHLIRLLLAKFPSKDLARSDSGWAGLWQDLRTLQDKAFPFVDKETLLLEFCQGLLRAGKFSLAKNYLKGTGTTSLHSDKAEKLVLRIAREYFYSAPSLDSTSIEKAKECLNLLPPSQALTAELNIVDAVTERLPSLGVTLLPLQFRQLKDKMEAVKMAISSEPGAYSYVPEIMNLASLLGLTSEDEQAAVEAAIAREAAGAGDFGLARDLCLGLVRKGHGHIWDLCAALGRGPDFDGMDLSTRKELLSFALAHCDVESVGELLGAWKEFDLMNSCNDLGRVVNRPAAMAVADYENVGMSISQLLKSDLDSKEKRVNSVWQETKLALSQVAGAKSKCGGDWESYFKENRKALGFLGVNLPWLAKVKSDIVPENDPENDDGWMEVEDEGDDWQIADPKECRIESAQAAALVLRLLAEYDIVADDSLILQLAREAVGSPVCKEDDIVGCGYLLNLRDARHGTEILEEELKRREIDQESQLALDLVVSFSSLQASASVLHTPPDRRNELRKLLSEGGESQSDKSTPTSSNFWNEFRSKAVQTLNVAEESRKLQEMLPGVDAARFIAGDQQYITESIFSFVDSAKARKEEWLPGLLALSLRYHVDTWRVFVRYFFALLRAEETPEPQILAEISGYYSKLLLSSEKVAPTVQIYEQVVSSVLENLRIGRKEKVEWDEKNKLVRALVSLGDFSPGDTEKEVPPVEEEDAALVEMLNTVRNAVWVKLCDFAEDLDSPLPTRIFVLELLEAIKLGKVPRKDFWRSCQLGDEDVIISWGKWEAQRANSVPGLKKQEDGPEEKSQPVNALLALRSTQIISSLWPSTKVTSAELATPETASSFFFRLVETISSAKHAVAMRDLLVEWEAAFGFDHTTGEKKESSSPKDGEDWGEGWEDFGESNWTVHTLHSCWKYTLLKLVEWNRLAEALGTLDSALLHPTKVLLSQEDTDDLVAVIGKSSLTAALQLSLLLPYSSAQEHALQSLEQSLKGEDFTLKQDIIALVLSSGLLTTIANDETTLPRVYSALCRSIGHLALQVQELQVSKKNLSMADCLVSSDNVPVSVVAFPFFIGELVKAKQYAQAGALVLQFMRVHPALTTWNAAYAALQRYLNTEAHDASVEAIVRRGRLGDSRRQRGCTLFYLKNTTDSLVCRLEETLRSALKTLAKDMS</sequence>
<evidence type="ECO:0000313" key="6">
    <source>
        <dbReference type="EMBL" id="KAL2652320.1"/>
    </source>
</evidence>
<dbReference type="GO" id="GO:0015031">
    <property type="term" value="P:protein transport"/>
    <property type="evidence" value="ECO:0007669"/>
    <property type="project" value="UniProtKB-KW"/>
</dbReference>
<name>A0ABD1ZLJ1_9MARC</name>
<evidence type="ECO:0000256" key="1">
    <source>
        <dbReference type="ARBA" id="ARBA00004240"/>
    </source>
</evidence>
<dbReference type="EMBL" id="JBHFFA010000001">
    <property type="protein sequence ID" value="KAL2652320.1"/>
    <property type="molecule type" value="Genomic_DNA"/>
</dbReference>
<dbReference type="Pfam" id="PF08314">
    <property type="entry name" value="Sec39"/>
    <property type="match status" value="1"/>
</dbReference>
<keyword evidence="2" id="KW-0813">Transport</keyword>
<dbReference type="PANTHER" id="PTHR15922">
    <property type="entry name" value="NEUROBLASTOMA-AMPLIFIED SEQUENCE"/>
    <property type="match status" value="1"/>
</dbReference>
<dbReference type="Proteomes" id="UP001605036">
    <property type="component" value="Unassembled WGS sequence"/>
</dbReference>
<dbReference type="GO" id="GO:0005783">
    <property type="term" value="C:endoplasmic reticulum"/>
    <property type="evidence" value="ECO:0007669"/>
    <property type="project" value="UniProtKB-SubCell"/>
</dbReference>
<evidence type="ECO:0000256" key="3">
    <source>
        <dbReference type="ARBA" id="ARBA00022824"/>
    </source>
</evidence>
<evidence type="ECO:0000313" key="7">
    <source>
        <dbReference type="Proteomes" id="UP001605036"/>
    </source>
</evidence>
<reference evidence="6 7" key="1">
    <citation type="submission" date="2024-09" db="EMBL/GenBank/DDBJ databases">
        <title>Chromosome-scale assembly of Riccia fluitans.</title>
        <authorList>
            <person name="Paukszto L."/>
            <person name="Sawicki J."/>
            <person name="Karawczyk K."/>
            <person name="Piernik-Szablinska J."/>
            <person name="Szczecinska M."/>
            <person name="Mazdziarz M."/>
        </authorList>
    </citation>
    <scope>NUCLEOTIDE SEQUENCE [LARGE SCALE GENOMIC DNA]</scope>
    <source>
        <strain evidence="6">Rf_01</strain>
        <tissue evidence="6">Aerial parts of the thallus</tissue>
    </source>
</reference>
<keyword evidence="3" id="KW-0256">Endoplasmic reticulum</keyword>
<organism evidence="6 7">
    <name type="scientific">Riccia fluitans</name>
    <dbReference type="NCBI Taxonomy" id="41844"/>
    <lineage>
        <taxon>Eukaryota</taxon>
        <taxon>Viridiplantae</taxon>
        <taxon>Streptophyta</taxon>
        <taxon>Embryophyta</taxon>
        <taxon>Marchantiophyta</taxon>
        <taxon>Marchantiopsida</taxon>
        <taxon>Marchantiidae</taxon>
        <taxon>Marchantiales</taxon>
        <taxon>Ricciaceae</taxon>
        <taxon>Riccia</taxon>
    </lineage>
</organism>
<protein>
    <recommendedName>
        <fullName evidence="5">Sec39 domain-containing protein</fullName>
    </recommendedName>
</protein>
<keyword evidence="4" id="KW-0653">Protein transport</keyword>
<accession>A0ABD1ZLJ1</accession>
<dbReference type="InterPro" id="IPR013244">
    <property type="entry name" value="Sec39_domain"/>
</dbReference>
<gene>
    <name evidence="6" type="ORF">R1flu_020448</name>
</gene>
<keyword evidence="7" id="KW-1185">Reference proteome</keyword>
<proteinExistence type="predicted"/>
<comment type="caution">
    <text evidence="6">The sequence shown here is derived from an EMBL/GenBank/DDBJ whole genome shotgun (WGS) entry which is preliminary data.</text>
</comment>